<dbReference type="EMBL" id="CAUYUJ010006043">
    <property type="protein sequence ID" value="CAK0815923.1"/>
    <property type="molecule type" value="Genomic_DNA"/>
</dbReference>
<evidence type="ECO:0000256" key="1">
    <source>
        <dbReference type="SAM" id="MobiDB-lite"/>
    </source>
</evidence>
<evidence type="ECO:0000313" key="3">
    <source>
        <dbReference type="EMBL" id="CAK0815923.1"/>
    </source>
</evidence>
<feature type="compositionally biased region" description="Basic and acidic residues" evidence="1">
    <location>
        <begin position="112"/>
        <end position="128"/>
    </location>
</feature>
<sequence>MSLRLAAALAATCLATAHALEATLEPVADEVRWAPRGVGDLNAVSPAGLRGNSRAPRISLNRGEGAYSAEASFDADAAAAWAEAHRPAAEMRHMPRAQGYVANVLGAGSEAAERDKRFSASELEDLKSKGSKTPRDGSTSCERCQSSTSSTLARRSSAASGVAEMLS</sequence>
<feature type="signal peptide" evidence="2">
    <location>
        <begin position="1"/>
        <end position="19"/>
    </location>
</feature>
<name>A0ABN9RAG9_9DINO</name>
<feature type="compositionally biased region" description="Low complexity" evidence="1">
    <location>
        <begin position="146"/>
        <end position="160"/>
    </location>
</feature>
<dbReference type="Proteomes" id="UP001189429">
    <property type="component" value="Unassembled WGS sequence"/>
</dbReference>
<accession>A0ABN9RAG9</accession>
<proteinExistence type="predicted"/>
<keyword evidence="2" id="KW-0732">Signal</keyword>
<comment type="caution">
    <text evidence="3">The sequence shown here is derived from an EMBL/GenBank/DDBJ whole genome shotgun (WGS) entry which is preliminary data.</text>
</comment>
<feature type="chain" id="PRO_5045673157" evidence="2">
    <location>
        <begin position="20"/>
        <end position="167"/>
    </location>
</feature>
<protein>
    <submittedName>
        <fullName evidence="3">Uncharacterized protein</fullName>
    </submittedName>
</protein>
<feature type="compositionally biased region" description="Polar residues" evidence="1">
    <location>
        <begin position="136"/>
        <end position="145"/>
    </location>
</feature>
<keyword evidence="4" id="KW-1185">Reference proteome</keyword>
<gene>
    <name evidence="3" type="ORF">PCOR1329_LOCUS19050</name>
</gene>
<evidence type="ECO:0000256" key="2">
    <source>
        <dbReference type="SAM" id="SignalP"/>
    </source>
</evidence>
<reference evidence="3" key="1">
    <citation type="submission" date="2023-10" db="EMBL/GenBank/DDBJ databases">
        <authorList>
            <person name="Chen Y."/>
            <person name="Shah S."/>
            <person name="Dougan E. K."/>
            <person name="Thang M."/>
            <person name="Chan C."/>
        </authorList>
    </citation>
    <scope>NUCLEOTIDE SEQUENCE [LARGE SCALE GENOMIC DNA]</scope>
</reference>
<feature type="region of interest" description="Disordered" evidence="1">
    <location>
        <begin position="112"/>
        <end position="167"/>
    </location>
</feature>
<organism evidence="3 4">
    <name type="scientific">Prorocentrum cordatum</name>
    <dbReference type="NCBI Taxonomy" id="2364126"/>
    <lineage>
        <taxon>Eukaryota</taxon>
        <taxon>Sar</taxon>
        <taxon>Alveolata</taxon>
        <taxon>Dinophyceae</taxon>
        <taxon>Prorocentrales</taxon>
        <taxon>Prorocentraceae</taxon>
        <taxon>Prorocentrum</taxon>
    </lineage>
</organism>
<evidence type="ECO:0000313" key="4">
    <source>
        <dbReference type="Proteomes" id="UP001189429"/>
    </source>
</evidence>